<feature type="transmembrane region" description="Helical" evidence="1">
    <location>
        <begin position="143"/>
        <end position="165"/>
    </location>
</feature>
<feature type="transmembrane region" description="Helical" evidence="1">
    <location>
        <begin position="7"/>
        <end position="27"/>
    </location>
</feature>
<name>A0A434AXW2_9BACT</name>
<feature type="transmembrane region" description="Helical" evidence="1">
    <location>
        <begin position="112"/>
        <end position="131"/>
    </location>
</feature>
<dbReference type="AlphaFoldDB" id="A0A434AXW2"/>
<evidence type="ECO:0000313" key="3">
    <source>
        <dbReference type="Proteomes" id="UP000282985"/>
    </source>
</evidence>
<proteinExistence type="predicted"/>
<accession>A0A434AXW2</accession>
<gene>
    <name evidence="2" type="ORF">DLK05_03495</name>
</gene>
<dbReference type="Proteomes" id="UP000282985">
    <property type="component" value="Unassembled WGS sequence"/>
</dbReference>
<comment type="caution">
    <text evidence="2">The sequence shown here is derived from an EMBL/GenBank/DDBJ whole genome shotgun (WGS) entry which is preliminary data.</text>
</comment>
<evidence type="ECO:0000313" key="2">
    <source>
        <dbReference type="EMBL" id="RUT79298.1"/>
    </source>
</evidence>
<sequence length="172" mass="19706">MNTIAKNLLRFFVLIFIQIAILNNIQISGFVNPYIYVLFILLLPFEIPGWLLLILSFLLGISIDIFTNTLGMHASASVFAAFLRPYVLNYFSTRDGYEVGTSPGISDYGFTWFLKYALIIIVAHHSFLFFIEVFSFSNISETLLRIIFSSFFSLIIIVISQFLVFKNRTNSL</sequence>
<dbReference type="EMBL" id="RJJX01000003">
    <property type="protein sequence ID" value="RUT79298.1"/>
    <property type="molecule type" value="Genomic_DNA"/>
</dbReference>
<keyword evidence="1" id="KW-0812">Transmembrane</keyword>
<dbReference type="RefSeq" id="WP_127342589.1">
    <property type="nucleotide sequence ID" value="NZ_RJJX01000003.1"/>
</dbReference>
<keyword evidence="3" id="KW-1185">Reference proteome</keyword>
<evidence type="ECO:0000256" key="1">
    <source>
        <dbReference type="SAM" id="Phobius"/>
    </source>
</evidence>
<reference evidence="2 3" key="1">
    <citation type="submission" date="2018-11" db="EMBL/GenBank/DDBJ databases">
        <title>Parancylomarina longa gen. nov., sp. nov., isolated from sediments of southern Okinawa.</title>
        <authorList>
            <person name="Fu T."/>
        </authorList>
    </citation>
    <scope>NUCLEOTIDE SEQUENCE [LARGE SCALE GENOMIC DNA]</scope>
    <source>
        <strain evidence="2 3">T3-2 S1-C</strain>
    </source>
</reference>
<dbReference type="OrthoDB" id="1132160at2"/>
<keyword evidence="1" id="KW-1133">Transmembrane helix</keyword>
<protein>
    <submittedName>
        <fullName evidence="2">Rod shape-determining protein MreD</fullName>
    </submittedName>
</protein>
<keyword evidence="1" id="KW-0472">Membrane</keyword>
<organism evidence="2 3">
    <name type="scientific">Ancylomarina longa</name>
    <dbReference type="NCBI Taxonomy" id="2487017"/>
    <lineage>
        <taxon>Bacteria</taxon>
        <taxon>Pseudomonadati</taxon>
        <taxon>Bacteroidota</taxon>
        <taxon>Bacteroidia</taxon>
        <taxon>Marinilabiliales</taxon>
        <taxon>Marinifilaceae</taxon>
        <taxon>Ancylomarina</taxon>
    </lineage>
</organism>
<feature type="transmembrane region" description="Helical" evidence="1">
    <location>
        <begin position="70"/>
        <end position="92"/>
    </location>
</feature>
<feature type="transmembrane region" description="Helical" evidence="1">
    <location>
        <begin position="33"/>
        <end position="58"/>
    </location>
</feature>